<sequence length="587" mass="64106">MAGGPAVINVIELIPDPEAAPLKRPCFRAYDHATPLDGKQLMPGVWHHGSKRDRDGNLTPVDEWLCGPLRVEAVTRSESKGTDYGRLLRFRNLDDRWLTWVMPGEMLAGQYADVLRVLLGMGLKIAHQHQARVVEYIAEQNPKRRVTAVTATGWHGSRLFVTPLENIGDGEAIYQAESNDDGDYAKAGSLEGWRDGIAALLPGNPILQLTIGTALAGALLHPLDIHTGGGFHLLSDSSNGKTTAVQCAASVWGHGVHFNRKWNATANGLEGIAALRNDSMLALDELGQADPSYVGDVVYGVADGIGKQRASRSTNARKVRRWRVMLLSSGEITLEKKMADAGKRTRAGQEVRLVTVSAGRSFGAWDHLHGHPNGVSLSDVLKHTSVTHYGHAGPEFVRMLIESGDFESLQAMLETIKKHFPEVTGQSARVAERFAIIALALELAAGMGLLPLEKLEGTTNMVELFKGWQTERGDGPSEDGKILRAIANFIDRHGGSRFQSVKDDAIEVRERAGYREITEAGPLYLFTRIGLEEAAKDFELPRVVRALDSVGAIAKRAAGKNQAKRRMPDGSTPWLYWIDPSRLEPEG</sequence>
<dbReference type="STRING" id="1392877.SAMN05216221_0612"/>
<accession>A0A1H1MU65</accession>
<evidence type="ECO:0000313" key="2">
    <source>
        <dbReference type="EMBL" id="SDR90236.1"/>
    </source>
</evidence>
<dbReference type="EMBL" id="LT629751">
    <property type="protein sequence ID" value="SDR90236.1"/>
    <property type="molecule type" value="Genomic_DNA"/>
</dbReference>
<dbReference type="Pfam" id="PF06048">
    <property type="entry name" value="DUF927"/>
    <property type="match status" value="1"/>
</dbReference>
<organism evidence="2 3">
    <name type="scientific">Pseudomonas oryzae</name>
    <dbReference type="NCBI Taxonomy" id="1392877"/>
    <lineage>
        <taxon>Bacteria</taxon>
        <taxon>Pseudomonadati</taxon>
        <taxon>Pseudomonadota</taxon>
        <taxon>Gammaproteobacteria</taxon>
        <taxon>Pseudomonadales</taxon>
        <taxon>Pseudomonadaceae</taxon>
        <taxon>Pseudomonas</taxon>
    </lineage>
</organism>
<protein>
    <submittedName>
        <fullName evidence="2">Putative DNA primase/helicase</fullName>
    </submittedName>
</protein>
<name>A0A1H1MU65_9PSED</name>
<feature type="domain" description="DUF927" evidence="1">
    <location>
        <begin position="43"/>
        <end position="320"/>
    </location>
</feature>
<dbReference type="InterPro" id="IPR009270">
    <property type="entry name" value="DUF927"/>
</dbReference>
<dbReference type="GO" id="GO:0004386">
    <property type="term" value="F:helicase activity"/>
    <property type="evidence" value="ECO:0007669"/>
    <property type="project" value="UniProtKB-KW"/>
</dbReference>
<keyword evidence="3" id="KW-1185">Reference proteome</keyword>
<keyword evidence="2" id="KW-0547">Nucleotide-binding</keyword>
<dbReference type="OrthoDB" id="784829at2"/>
<proteinExistence type="predicted"/>
<reference evidence="3" key="1">
    <citation type="submission" date="2016-10" db="EMBL/GenBank/DDBJ databases">
        <authorList>
            <person name="Varghese N."/>
            <person name="Submissions S."/>
        </authorList>
    </citation>
    <scope>NUCLEOTIDE SEQUENCE [LARGE SCALE GENOMIC DNA]</scope>
    <source>
        <strain evidence="3">KCTC 32247</strain>
    </source>
</reference>
<keyword evidence="2" id="KW-0378">Hydrolase</keyword>
<dbReference type="AlphaFoldDB" id="A0A1H1MU65"/>
<keyword evidence="2" id="KW-0347">Helicase</keyword>
<dbReference type="Proteomes" id="UP000243359">
    <property type="component" value="Chromosome I"/>
</dbReference>
<keyword evidence="2" id="KW-0067">ATP-binding</keyword>
<evidence type="ECO:0000259" key="1">
    <source>
        <dbReference type="Pfam" id="PF06048"/>
    </source>
</evidence>
<evidence type="ECO:0000313" key="3">
    <source>
        <dbReference type="Proteomes" id="UP000243359"/>
    </source>
</evidence>
<gene>
    <name evidence="2" type="ORF">SAMN05216221_0612</name>
</gene>